<gene>
    <name evidence="2" type="ORF">NE237_004936</name>
</gene>
<evidence type="ECO:0000256" key="1">
    <source>
        <dbReference type="SAM" id="MobiDB-lite"/>
    </source>
</evidence>
<dbReference type="Proteomes" id="UP001141806">
    <property type="component" value="Unassembled WGS sequence"/>
</dbReference>
<proteinExistence type="predicted"/>
<organism evidence="2 3">
    <name type="scientific">Protea cynaroides</name>
    <dbReference type="NCBI Taxonomy" id="273540"/>
    <lineage>
        <taxon>Eukaryota</taxon>
        <taxon>Viridiplantae</taxon>
        <taxon>Streptophyta</taxon>
        <taxon>Embryophyta</taxon>
        <taxon>Tracheophyta</taxon>
        <taxon>Spermatophyta</taxon>
        <taxon>Magnoliopsida</taxon>
        <taxon>Proteales</taxon>
        <taxon>Proteaceae</taxon>
        <taxon>Protea</taxon>
    </lineage>
</organism>
<protein>
    <submittedName>
        <fullName evidence="2">Uncharacterized protein</fullName>
    </submittedName>
</protein>
<reference evidence="2" key="1">
    <citation type="journal article" date="2023" name="Plant J.">
        <title>The genome of the king protea, Protea cynaroides.</title>
        <authorList>
            <person name="Chang J."/>
            <person name="Duong T.A."/>
            <person name="Schoeman C."/>
            <person name="Ma X."/>
            <person name="Roodt D."/>
            <person name="Barker N."/>
            <person name="Li Z."/>
            <person name="Van de Peer Y."/>
            <person name="Mizrachi E."/>
        </authorList>
    </citation>
    <scope>NUCLEOTIDE SEQUENCE</scope>
    <source>
        <tissue evidence="2">Young leaves</tissue>
    </source>
</reference>
<accession>A0A9Q0KJS7</accession>
<keyword evidence="3" id="KW-1185">Reference proteome</keyword>
<feature type="region of interest" description="Disordered" evidence="1">
    <location>
        <begin position="72"/>
        <end position="123"/>
    </location>
</feature>
<evidence type="ECO:0000313" key="3">
    <source>
        <dbReference type="Proteomes" id="UP001141806"/>
    </source>
</evidence>
<name>A0A9Q0KJS7_9MAGN</name>
<evidence type="ECO:0000313" key="2">
    <source>
        <dbReference type="EMBL" id="KAJ4971837.1"/>
    </source>
</evidence>
<feature type="compositionally biased region" description="Basic and acidic residues" evidence="1">
    <location>
        <begin position="72"/>
        <end position="114"/>
    </location>
</feature>
<sequence length="187" mass="20893">MGWNETLKRLEGLCFVRHHHCLYPKDGGRILSCTLSPGCICKPRRSRNASVESFLGFWKWWLLIKHKVETSNKEGTKGDSRDKNETASDDRPDAKTSDSRTLSDDHATEEESRANVESQENPVKARAKAKYSCIGTNEGAFTFLISNQKFRRLLLFDGEAASVHPSFLSENRSAIATIPQGCGQFGA</sequence>
<dbReference type="AlphaFoldDB" id="A0A9Q0KJS7"/>
<comment type="caution">
    <text evidence="2">The sequence shown here is derived from an EMBL/GenBank/DDBJ whole genome shotgun (WGS) entry which is preliminary data.</text>
</comment>
<dbReference type="EMBL" id="JAMYWD010000005">
    <property type="protein sequence ID" value="KAJ4971837.1"/>
    <property type="molecule type" value="Genomic_DNA"/>
</dbReference>